<dbReference type="AlphaFoldDB" id="A0A9P1L562"/>
<accession>A0A9P1L562</accession>
<proteinExistence type="predicted"/>
<feature type="domain" description="SLH" evidence="2">
    <location>
        <begin position="131"/>
        <end position="192"/>
    </location>
</feature>
<keyword evidence="1" id="KW-0677">Repeat</keyword>
<protein>
    <submittedName>
        <fullName evidence="3">S-layer protein</fullName>
    </submittedName>
</protein>
<evidence type="ECO:0000256" key="1">
    <source>
        <dbReference type="ARBA" id="ARBA00022737"/>
    </source>
</evidence>
<dbReference type="InterPro" id="IPR001119">
    <property type="entry name" value="SLH_dom"/>
</dbReference>
<dbReference type="InterPro" id="IPR013783">
    <property type="entry name" value="Ig-like_fold"/>
</dbReference>
<organism evidence="3 4">
    <name type="scientific">Paraclostridium sordellii</name>
    <name type="common">Clostridium sordellii</name>
    <dbReference type="NCBI Taxonomy" id="1505"/>
    <lineage>
        <taxon>Bacteria</taxon>
        <taxon>Bacillati</taxon>
        <taxon>Bacillota</taxon>
        <taxon>Clostridia</taxon>
        <taxon>Peptostreptococcales</taxon>
        <taxon>Peptostreptococcaceae</taxon>
        <taxon>Paraclostridium</taxon>
    </lineage>
</organism>
<dbReference type="Gene3D" id="2.60.40.10">
    <property type="entry name" value="Immunoglobulins"/>
    <property type="match status" value="1"/>
</dbReference>
<dbReference type="PROSITE" id="PS51272">
    <property type="entry name" value="SLH"/>
    <property type="match status" value="3"/>
</dbReference>
<dbReference type="EMBL" id="CDNY01000003">
    <property type="protein sequence ID" value="CEO33715.1"/>
    <property type="molecule type" value="Genomic_DNA"/>
</dbReference>
<dbReference type="RefSeq" id="WP_057558817.1">
    <property type="nucleotide sequence ID" value="NZ_CDNY01000003.1"/>
</dbReference>
<reference evidence="4" key="1">
    <citation type="submission" date="2015-01" db="EMBL/GenBank/DDBJ databases">
        <authorList>
            <person name="Aslett A.Martin."/>
            <person name="De Silva Nishadi"/>
        </authorList>
    </citation>
    <scope>NUCLEOTIDE SEQUENCE [LARGE SCALE GENOMIC DNA]</scope>
    <source>
        <strain evidence="4">UMC4404</strain>
    </source>
</reference>
<dbReference type="Pfam" id="PF16403">
    <property type="entry name" value="Bact_surface_Ig-like"/>
    <property type="match status" value="1"/>
</dbReference>
<dbReference type="Proteomes" id="UP000049685">
    <property type="component" value="Unassembled WGS sequence"/>
</dbReference>
<evidence type="ECO:0000259" key="2">
    <source>
        <dbReference type="PROSITE" id="PS51272"/>
    </source>
</evidence>
<sequence length="303" mass="34439">MSREISKQILSIAMVAGISLGSIISVNANPQLDTTCSNNTSVDEHQIPKIDFIPGVTEINMLAGEHPSTDADLITFVRAIDLQDGDISNKIKVETNLDYKIPGKYYVHYSVTDKDGNSGFFNIMAKVSEPESYGTDNDWGNHWSREYIQQAMDKGWVCKSDEFRPDDRITRAEVIKILNRVYGYNTKGDIPFNDVYPNDWFYDEVRIALNNNVISSDTKFRPYDFVTREEFATMISNIETNKKGDSNHDKYINYKDYNQSSPWARNSIEYVIEKGYMGKGGQVFNPTNSIIRGEVVTALSRVK</sequence>
<name>A0A9P1L562_PARSO</name>
<evidence type="ECO:0000313" key="3">
    <source>
        <dbReference type="EMBL" id="CEO33715.1"/>
    </source>
</evidence>
<comment type="caution">
    <text evidence="3">The sequence shown here is derived from an EMBL/GenBank/DDBJ whole genome shotgun (WGS) entry which is preliminary data.</text>
</comment>
<feature type="domain" description="SLH" evidence="2">
    <location>
        <begin position="251"/>
        <end position="303"/>
    </location>
</feature>
<feature type="domain" description="SLH" evidence="2">
    <location>
        <begin position="193"/>
        <end position="249"/>
    </location>
</feature>
<dbReference type="InterPro" id="IPR032179">
    <property type="entry name" value="Cry22Aa_Ig-like"/>
</dbReference>
<gene>
    <name evidence="3" type="ORF">UMC4404_16951</name>
</gene>
<dbReference type="Pfam" id="PF00395">
    <property type="entry name" value="SLH"/>
    <property type="match status" value="3"/>
</dbReference>
<evidence type="ECO:0000313" key="4">
    <source>
        <dbReference type="Proteomes" id="UP000049685"/>
    </source>
</evidence>